<feature type="domain" description="Beta-galactosidase trimerisation" evidence="11">
    <location>
        <begin position="397"/>
        <end position="607"/>
    </location>
</feature>
<feature type="domain" description="Beta-galactosidase C-terminal" evidence="12">
    <location>
        <begin position="616"/>
        <end position="672"/>
    </location>
</feature>
<dbReference type="GO" id="GO:0004565">
    <property type="term" value="F:beta-galactosidase activity"/>
    <property type="evidence" value="ECO:0007669"/>
    <property type="project" value="UniProtKB-EC"/>
</dbReference>
<dbReference type="Pfam" id="PF08532">
    <property type="entry name" value="Glyco_hydro_42M"/>
    <property type="match status" value="1"/>
</dbReference>
<dbReference type="PIRSF" id="PIRSF001084">
    <property type="entry name" value="B-galactosidase"/>
    <property type="match status" value="1"/>
</dbReference>
<dbReference type="Proteomes" id="UP000518605">
    <property type="component" value="Unassembled WGS sequence"/>
</dbReference>
<evidence type="ECO:0000259" key="11">
    <source>
        <dbReference type="Pfam" id="PF08532"/>
    </source>
</evidence>
<evidence type="ECO:0000256" key="6">
    <source>
        <dbReference type="PIRNR" id="PIRNR001084"/>
    </source>
</evidence>
<dbReference type="Pfam" id="PF08533">
    <property type="entry name" value="Glyco_hydro_42C"/>
    <property type="match status" value="1"/>
</dbReference>
<dbReference type="InterPro" id="IPR013529">
    <property type="entry name" value="Glyco_hydro_42_N"/>
</dbReference>
<keyword evidence="9" id="KW-0862">Zinc</keyword>
<dbReference type="PANTHER" id="PTHR36447">
    <property type="entry name" value="BETA-GALACTOSIDASE GANA"/>
    <property type="match status" value="1"/>
</dbReference>
<dbReference type="CDD" id="cd03143">
    <property type="entry name" value="A4_beta-galactosidase_middle_domain"/>
    <property type="match status" value="1"/>
</dbReference>
<feature type="binding site" evidence="8">
    <location>
        <position position="315"/>
    </location>
    <ligand>
        <name>substrate</name>
    </ligand>
</feature>
<dbReference type="EC" id="3.2.1.23" evidence="3 6"/>
<evidence type="ECO:0000256" key="2">
    <source>
        <dbReference type="ARBA" id="ARBA00005940"/>
    </source>
</evidence>
<dbReference type="EMBL" id="JACHXW010000008">
    <property type="protein sequence ID" value="MBB3153092.1"/>
    <property type="molecule type" value="Genomic_DNA"/>
</dbReference>
<feature type="binding site" evidence="8">
    <location>
        <position position="111"/>
    </location>
    <ligand>
        <name>substrate</name>
    </ligand>
</feature>
<keyword evidence="5 6" id="KW-0326">Glycosidase</keyword>
<feature type="binding site" evidence="9">
    <location>
        <position position="155"/>
    </location>
    <ligand>
        <name>Zn(2+)</name>
        <dbReference type="ChEBI" id="CHEBI:29105"/>
    </ligand>
</feature>
<dbReference type="InterPro" id="IPR017853">
    <property type="entry name" value="GH"/>
</dbReference>
<feature type="binding site" evidence="9">
    <location>
        <position position="157"/>
    </location>
    <ligand>
        <name>Zn(2+)</name>
        <dbReference type="ChEBI" id="CHEBI:29105"/>
    </ligand>
</feature>
<dbReference type="InterPro" id="IPR003476">
    <property type="entry name" value="Glyco_hydro_42"/>
</dbReference>
<dbReference type="GO" id="GO:0006012">
    <property type="term" value="P:galactose metabolic process"/>
    <property type="evidence" value="ECO:0007669"/>
    <property type="project" value="InterPro"/>
</dbReference>
<feature type="domain" description="Glycoside hydrolase family 42 N-terminal" evidence="10">
    <location>
        <begin position="14"/>
        <end position="385"/>
    </location>
</feature>
<comment type="catalytic activity">
    <reaction evidence="1 6">
        <text>Hydrolysis of terminal non-reducing beta-D-galactose residues in beta-D-galactosides.</text>
        <dbReference type="EC" id="3.2.1.23"/>
    </reaction>
</comment>
<dbReference type="SUPFAM" id="SSF51445">
    <property type="entry name" value="(Trans)glycosidases"/>
    <property type="match status" value="1"/>
</dbReference>
<feature type="binding site" evidence="9">
    <location>
        <position position="115"/>
    </location>
    <ligand>
        <name>Zn(2+)</name>
        <dbReference type="ChEBI" id="CHEBI:29105"/>
    </ligand>
</feature>
<name>A0A7W5C8J0_9BACL</name>
<evidence type="ECO:0000256" key="3">
    <source>
        <dbReference type="ARBA" id="ARBA00012756"/>
    </source>
</evidence>
<evidence type="ECO:0000256" key="8">
    <source>
        <dbReference type="PIRSR" id="PIRSR001084-2"/>
    </source>
</evidence>
<keyword evidence="4 6" id="KW-0378">Hydrolase</keyword>
<dbReference type="GO" id="GO:0009341">
    <property type="term" value="C:beta-galactosidase complex"/>
    <property type="evidence" value="ECO:0007669"/>
    <property type="project" value="InterPro"/>
</dbReference>
<evidence type="ECO:0000259" key="12">
    <source>
        <dbReference type="Pfam" id="PF08533"/>
    </source>
</evidence>
<dbReference type="Pfam" id="PF02449">
    <property type="entry name" value="Glyco_hydro_42"/>
    <property type="match status" value="1"/>
</dbReference>
<feature type="active site" description="Proton donor" evidence="7">
    <location>
        <position position="150"/>
    </location>
</feature>
<organism evidence="13 14">
    <name type="scientific">Paenibacillus endophyticus</name>
    <dbReference type="NCBI Taxonomy" id="1294268"/>
    <lineage>
        <taxon>Bacteria</taxon>
        <taxon>Bacillati</taxon>
        <taxon>Bacillota</taxon>
        <taxon>Bacilli</taxon>
        <taxon>Bacillales</taxon>
        <taxon>Paenibacillaceae</taxon>
        <taxon>Paenibacillus</taxon>
    </lineage>
</organism>
<feature type="binding site" evidence="8">
    <location>
        <position position="149"/>
    </location>
    <ligand>
        <name>substrate</name>
    </ligand>
</feature>
<accession>A0A7W5C8J0</accession>
<sequence length="674" mass="76571">MIHNKLPKIWYGGDYNPEQWDDETMTEDLRMFKLADIDVATVNVFSWAKIQPNEETYDFAELDRIIDRLHGDGIAVCLATSTGAHPAWMAKRYPDVTRVDYEGRKRKFGGRHNSCPSSPAYRKYSQLIAGKLAERYKDHPALVAWHISNEYGGYCYCDNCAEAFQAWLQKRYSTIEQLNKAWYTSFWGHTFYDWDEIVPPNALSEEWGGNRTNFQSISLDYRRFQSDALLDCYLIEYKEIRKYSPDIQITTNMMGTYPELDYFKWAKHMDVISWDNYPSIDTPVSYTAMTHALMRGLKSGQPFMLMEQTPSQQNWQAYNALKRPGVMRLWSYQAVAHGADTVMFFQLRRSIGACEKYHGAVIEHVGHEHTRVFRECAELGRELTQLQDKLLDSRIDAKAAIVFDWENRWAVELSSGPSIALKYVDEVHKYYDALFELNVQTDMISVEEQLDQYDLVIAPVMYMIKPGFAEKVEAFVARGGTFITTFFSGIVNENDLVTTGGYPGKLRKVLGIWAEEIDALLPGQQNQIVMKKVDGALSGTYTCSLLCDLIHSEGAEVVAEYGSDFYKGMPAVTVNKFGEGEAWYIASSPDQHFLQSLIANICKDKGIEPLLVTPSGVEVTRRSKDGKAYTFVLNHNADEAEVDLGAQPRPELLSGEVVSGVYQLAAKGVMIIEG</sequence>
<dbReference type="AlphaFoldDB" id="A0A7W5C8J0"/>
<feature type="active site" description="Nucleophile" evidence="7">
    <location>
        <position position="307"/>
    </location>
</feature>
<evidence type="ECO:0000256" key="4">
    <source>
        <dbReference type="ARBA" id="ARBA00022801"/>
    </source>
</evidence>
<dbReference type="InterPro" id="IPR013780">
    <property type="entry name" value="Glyco_hydro_b"/>
</dbReference>
<dbReference type="SUPFAM" id="SSF52317">
    <property type="entry name" value="Class I glutamine amidotransferase-like"/>
    <property type="match status" value="1"/>
</dbReference>
<evidence type="ECO:0000256" key="1">
    <source>
        <dbReference type="ARBA" id="ARBA00001412"/>
    </source>
</evidence>
<gene>
    <name evidence="13" type="ORF">FHS16_003151</name>
</gene>
<keyword evidence="9" id="KW-0479">Metal-binding</keyword>
<keyword evidence="14" id="KW-1185">Reference proteome</keyword>
<evidence type="ECO:0000259" key="10">
    <source>
        <dbReference type="Pfam" id="PF02449"/>
    </source>
</evidence>
<dbReference type="Gene3D" id="3.20.20.80">
    <property type="entry name" value="Glycosidases"/>
    <property type="match status" value="1"/>
</dbReference>
<proteinExistence type="inferred from homology"/>
<dbReference type="Gene3D" id="3.40.50.880">
    <property type="match status" value="1"/>
</dbReference>
<dbReference type="Gene3D" id="2.60.40.1180">
    <property type="entry name" value="Golgi alpha-mannosidase II"/>
    <property type="match status" value="1"/>
</dbReference>
<dbReference type="InterPro" id="IPR013738">
    <property type="entry name" value="Beta_galactosidase_Trimer"/>
</dbReference>
<evidence type="ECO:0000256" key="7">
    <source>
        <dbReference type="PIRSR" id="PIRSR001084-1"/>
    </source>
</evidence>
<evidence type="ECO:0000256" key="9">
    <source>
        <dbReference type="PIRSR" id="PIRSR001084-3"/>
    </source>
</evidence>
<evidence type="ECO:0000313" key="14">
    <source>
        <dbReference type="Proteomes" id="UP000518605"/>
    </source>
</evidence>
<protein>
    <recommendedName>
        <fullName evidence="3 6">Beta-galactosidase</fullName>
        <shortName evidence="6">Beta-gal</shortName>
        <ecNumber evidence="3 6">3.2.1.23</ecNumber>
    </recommendedName>
</protein>
<evidence type="ECO:0000256" key="5">
    <source>
        <dbReference type="ARBA" id="ARBA00023295"/>
    </source>
</evidence>
<comment type="similarity">
    <text evidence="2 6">Belongs to the glycosyl hydrolase 42 family.</text>
</comment>
<dbReference type="PANTHER" id="PTHR36447:SF1">
    <property type="entry name" value="BETA-GALACTOSIDASE GANA"/>
    <property type="match status" value="1"/>
</dbReference>
<dbReference type="RefSeq" id="WP_183563998.1">
    <property type="nucleotide sequence ID" value="NZ_CBCSLB010000015.1"/>
</dbReference>
<comment type="caution">
    <text evidence="13">The sequence shown here is derived from an EMBL/GenBank/DDBJ whole genome shotgun (WGS) entry which is preliminary data.</text>
</comment>
<reference evidence="13 14" key="1">
    <citation type="submission" date="2020-08" db="EMBL/GenBank/DDBJ databases">
        <title>Genomic Encyclopedia of Type Strains, Phase III (KMG-III): the genomes of soil and plant-associated and newly described type strains.</title>
        <authorList>
            <person name="Whitman W."/>
        </authorList>
    </citation>
    <scope>NUCLEOTIDE SEQUENCE [LARGE SCALE GENOMIC DNA]</scope>
    <source>
        <strain evidence="13 14">CECT 8234</strain>
    </source>
</reference>
<evidence type="ECO:0000313" key="13">
    <source>
        <dbReference type="EMBL" id="MBB3153092.1"/>
    </source>
</evidence>
<dbReference type="InterPro" id="IPR013739">
    <property type="entry name" value="Beta_galactosidase_C"/>
</dbReference>
<dbReference type="GO" id="GO:0046872">
    <property type="term" value="F:metal ion binding"/>
    <property type="evidence" value="ECO:0007669"/>
    <property type="project" value="UniProtKB-KW"/>
</dbReference>
<dbReference type="InterPro" id="IPR029062">
    <property type="entry name" value="Class_I_gatase-like"/>
</dbReference>
<feature type="binding site" evidence="9">
    <location>
        <position position="160"/>
    </location>
    <ligand>
        <name>Zn(2+)</name>
        <dbReference type="ChEBI" id="CHEBI:29105"/>
    </ligand>
</feature>